<dbReference type="PANTHER" id="PTHR43801:SF1">
    <property type="entry name" value="POLYPRENYL SYNTHETASE"/>
    <property type="match status" value="1"/>
</dbReference>
<dbReference type="RefSeq" id="WP_169299518.1">
    <property type="nucleotide sequence ID" value="NZ_JABBNI010000058.1"/>
</dbReference>
<gene>
    <name evidence="1" type="ORF">HBE96_20265</name>
</gene>
<reference evidence="1 2" key="2">
    <citation type="submission" date="2020-06" db="EMBL/GenBank/DDBJ databases">
        <title>Complete Genome Sequence of Clostridium muelleri sp. nov. P21T, an Acid-Alcohol Producing Acetogen Isolated from Old Hay.</title>
        <authorList>
            <person name="Duncan K.E."/>
            <person name="Tanner R.S."/>
        </authorList>
    </citation>
    <scope>NUCLEOTIDE SEQUENCE [LARGE SCALE GENOMIC DNA]</scope>
    <source>
        <strain evidence="1 2">P21</strain>
    </source>
</reference>
<dbReference type="AlphaFoldDB" id="A0A7Y0EK31"/>
<evidence type="ECO:0000313" key="2">
    <source>
        <dbReference type="Proteomes" id="UP000537131"/>
    </source>
</evidence>
<accession>A0A7Y0EK31</accession>
<keyword evidence="2" id="KW-1185">Reference proteome</keyword>
<sequence>MNVITYCLKIENDSSDLYYKEISLISDKVVEKIKSSHSLIINNFVSFIKRSGIEECRSNEEYILEFLTIGVLLLVYEDRAKKLKLIPQKALSYLSRVRNNTKILKPGFNKLKGILSTMFLDKNQIDSISFEKVYFSDFINLLRWMEASGDFKFSLERLVNWYKFLKSESKEYKNEVISKAISAAKWFKIEGSKSLSKYTWGVNNFLVKNHPGYRFREDVLFCGRKEIEYHLNMVGAEILNKVFRKDFIKTKSKMVLVPSCMRFHNDANCKVKKTDKGYFCASCSEACKVNKLSKIGGKHNFKVYMIPHESEAFSKGKILKREIGVVGVACVLNLLEGGWRAKSLNFIPQCVILDYCGCKNHWHKEEIKTDINMGELKRVLQI</sequence>
<dbReference type="EMBL" id="JABBNI010000058">
    <property type="protein sequence ID" value="NMM64931.1"/>
    <property type="molecule type" value="Genomic_DNA"/>
</dbReference>
<name>A0A7Y0EK31_9CLOT</name>
<evidence type="ECO:0000313" key="1">
    <source>
        <dbReference type="EMBL" id="NMM64931.1"/>
    </source>
</evidence>
<dbReference type="InterPro" id="IPR002829">
    <property type="entry name" value="DUF116"/>
</dbReference>
<protein>
    <submittedName>
        <fullName evidence="1">DUF116 domain-containing protein</fullName>
    </submittedName>
</protein>
<organism evidence="1 2">
    <name type="scientific">Clostridium muellerianum</name>
    <dbReference type="NCBI Taxonomy" id="2716538"/>
    <lineage>
        <taxon>Bacteria</taxon>
        <taxon>Bacillati</taxon>
        <taxon>Bacillota</taxon>
        <taxon>Clostridia</taxon>
        <taxon>Eubacteriales</taxon>
        <taxon>Clostridiaceae</taxon>
        <taxon>Clostridium</taxon>
    </lineage>
</organism>
<proteinExistence type="predicted"/>
<reference evidence="1 2" key="1">
    <citation type="submission" date="2020-04" db="EMBL/GenBank/DDBJ databases">
        <authorList>
            <person name="Doyle D.A."/>
        </authorList>
    </citation>
    <scope>NUCLEOTIDE SEQUENCE [LARGE SCALE GENOMIC DNA]</scope>
    <source>
        <strain evidence="1 2">P21</strain>
    </source>
</reference>
<dbReference type="PANTHER" id="PTHR43801">
    <property type="entry name" value="NUCLEOTIDE-BINDING PROTEIN-RELATED"/>
    <property type="match status" value="1"/>
</dbReference>
<dbReference type="Pfam" id="PF01976">
    <property type="entry name" value="DUF116"/>
    <property type="match status" value="1"/>
</dbReference>
<dbReference type="Proteomes" id="UP000537131">
    <property type="component" value="Unassembled WGS sequence"/>
</dbReference>
<comment type="caution">
    <text evidence="1">The sequence shown here is derived from an EMBL/GenBank/DDBJ whole genome shotgun (WGS) entry which is preliminary data.</text>
</comment>